<dbReference type="RefSeq" id="WP_323722318.1">
    <property type="nucleotide sequence ID" value="NZ_CP110343.1"/>
</dbReference>
<dbReference type="EMBL" id="CP110343">
    <property type="protein sequence ID" value="WPX97662.1"/>
    <property type="molecule type" value="Genomic_DNA"/>
</dbReference>
<accession>A0ABZ0UP40</accession>
<name>A0ABZ0UP40_9RICK</name>
<dbReference type="Proteomes" id="UP001325140">
    <property type="component" value="Chromosome"/>
</dbReference>
<evidence type="ECO:0000313" key="1">
    <source>
        <dbReference type="EMBL" id="WPX97662.1"/>
    </source>
</evidence>
<organism evidence="1 2">
    <name type="scientific">Candidatus Fokinia crypta</name>
    <dbReference type="NCBI Taxonomy" id="1920990"/>
    <lineage>
        <taxon>Bacteria</taxon>
        <taxon>Pseudomonadati</taxon>
        <taxon>Pseudomonadota</taxon>
        <taxon>Alphaproteobacteria</taxon>
        <taxon>Rickettsiales</taxon>
        <taxon>Candidatus Midichloriaceae</taxon>
        <taxon>Candidatus Fokinia</taxon>
    </lineage>
</organism>
<keyword evidence="2" id="KW-1185">Reference proteome</keyword>
<proteinExistence type="predicted"/>
<reference evidence="1" key="1">
    <citation type="submission" date="2022-10" db="EMBL/GenBank/DDBJ databases">
        <title>Host association and intracellularity evolved multiple times independently in the Rickettsiales.</title>
        <authorList>
            <person name="Castelli M."/>
            <person name="Nardi T."/>
            <person name="Gammuto L."/>
            <person name="Bellinzona G."/>
            <person name="Sabaneyeva E."/>
            <person name="Potekhin A."/>
            <person name="Serra V."/>
            <person name="Petroni G."/>
            <person name="Sassera D."/>
        </authorList>
    </citation>
    <scope>NUCLEOTIDE SEQUENCE [LARGE SCALE GENOMIC DNA]</scope>
    <source>
        <strain evidence="1">US_Bl 11III1</strain>
    </source>
</reference>
<protein>
    <submittedName>
        <fullName evidence="1">Uncharacterized protein</fullName>
    </submittedName>
</protein>
<sequence length="256" mass="28548">MAFYYLLLEILLSLIVGRGISNADVGAQKDKFIFSIYGAASDSSSMRVNYTEGVYKKSSNVISDPSPRIGLQIGSLFSENKHVGIDASYLHTTYKCSNFSISQDSIALEGYGIGCFELKNKYYLLLGCSGGLEYNIFQQQSSGSWNDTIALQFGGGKMFDRMRIELFIKARRTNFNDVIFKAQNSNSNRIYQDNVVIPESVTHINDIPKYDTSSHVVYGKPTLYLLTYQEEASVAIIDLRPNSGAIEYGLRISSTF</sequence>
<gene>
    <name evidence="1" type="ORF">Fokcrypt_00171</name>
</gene>
<evidence type="ECO:0000313" key="2">
    <source>
        <dbReference type="Proteomes" id="UP001325140"/>
    </source>
</evidence>